<protein>
    <submittedName>
        <fullName evidence="2">Seed maturation protein</fullName>
    </submittedName>
</protein>
<name>A0A2N3VCK7_9NOCA</name>
<sequence>MTLPDVGTSATRIWKVIVMGKDMDRESADRIIAAADRDPDSSTATSGFADRADAAATRNQEEDEEVHRADCY</sequence>
<evidence type="ECO:0000313" key="3">
    <source>
        <dbReference type="Proteomes" id="UP000233766"/>
    </source>
</evidence>
<dbReference type="AlphaFoldDB" id="A0A2N3VCK7"/>
<evidence type="ECO:0000313" key="2">
    <source>
        <dbReference type="EMBL" id="PKV79349.1"/>
    </source>
</evidence>
<dbReference type="Proteomes" id="UP000233766">
    <property type="component" value="Unassembled WGS sequence"/>
</dbReference>
<reference evidence="2 3" key="1">
    <citation type="submission" date="2017-12" db="EMBL/GenBank/DDBJ databases">
        <title>Sequencing the genomes of 1000 Actinobacteria strains.</title>
        <authorList>
            <person name="Klenk H.-P."/>
        </authorList>
    </citation>
    <scope>NUCLEOTIDE SEQUENCE [LARGE SCALE GENOMIC DNA]</scope>
    <source>
        <strain evidence="2 3">DSM 44489</strain>
    </source>
</reference>
<feature type="region of interest" description="Disordered" evidence="1">
    <location>
        <begin position="34"/>
        <end position="72"/>
    </location>
</feature>
<keyword evidence="3" id="KW-1185">Reference proteome</keyword>
<gene>
    <name evidence="2" type="ORF">ATK86_3741</name>
</gene>
<comment type="caution">
    <text evidence="2">The sequence shown here is derived from an EMBL/GenBank/DDBJ whole genome shotgun (WGS) entry which is preliminary data.</text>
</comment>
<accession>A0A2N3VCK7</accession>
<dbReference type="EMBL" id="PJMW01000002">
    <property type="protein sequence ID" value="PKV79349.1"/>
    <property type="molecule type" value="Genomic_DNA"/>
</dbReference>
<evidence type="ECO:0000256" key="1">
    <source>
        <dbReference type="SAM" id="MobiDB-lite"/>
    </source>
</evidence>
<organism evidence="2 3">
    <name type="scientific">Nocardia fluminea</name>
    <dbReference type="NCBI Taxonomy" id="134984"/>
    <lineage>
        <taxon>Bacteria</taxon>
        <taxon>Bacillati</taxon>
        <taxon>Actinomycetota</taxon>
        <taxon>Actinomycetes</taxon>
        <taxon>Mycobacteriales</taxon>
        <taxon>Nocardiaceae</taxon>
        <taxon>Nocardia</taxon>
    </lineage>
</organism>
<proteinExistence type="predicted"/>